<feature type="region of interest" description="Disordered" evidence="1">
    <location>
        <begin position="482"/>
        <end position="527"/>
    </location>
</feature>
<evidence type="ECO:0000313" key="6">
    <source>
        <dbReference type="Proteomes" id="UP000321947"/>
    </source>
</evidence>
<dbReference type="Proteomes" id="UP000321393">
    <property type="component" value="Unassembled WGS sequence"/>
</dbReference>
<feature type="compositionally biased region" description="Basic and acidic residues" evidence="1">
    <location>
        <begin position="482"/>
        <end position="500"/>
    </location>
</feature>
<dbReference type="Pfam" id="PF00226">
    <property type="entry name" value="DnaJ"/>
    <property type="match status" value="1"/>
</dbReference>
<name>A0A5D3BCD9_CUCMM</name>
<dbReference type="Gene3D" id="1.10.287.110">
    <property type="entry name" value="DnaJ domain"/>
    <property type="match status" value="1"/>
</dbReference>
<feature type="region of interest" description="Disordered" evidence="1">
    <location>
        <begin position="1277"/>
        <end position="1310"/>
    </location>
</feature>
<dbReference type="SMART" id="SM00028">
    <property type="entry name" value="TPR"/>
    <property type="match status" value="7"/>
</dbReference>
<dbReference type="InterPro" id="IPR011990">
    <property type="entry name" value="TPR-like_helical_dom_sf"/>
</dbReference>
<dbReference type="Gene3D" id="1.25.40.10">
    <property type="entry name" value="Tetratricopeptide repeat domain"/>
    <property type="match status" value="2"/>
</dbReference>
<feature type="compositionally biased region" description="Basic and acidic residues" evidence="1">
    <location>
        <begin position="182"/>
        <end position="194"/>
    </location>
</feature>
<dbReference type="PROSITE" id="PS50076">
    <property type="entry name" value="DNAJ_2"/>
    <property type="match status" value="1"/>
</dbReference>
<feature type="compositionally biased region" description="Basic and acidic residues" evidence="1">
    <location>
        <begin position="1297"/>
        <end position="1310"/>
    </location>
</feature>
<dbReference type="InterPro" id="IPR018253">
    <property type="entry name" value="DnaJ_domain_CS"/>
</dbReference>
<feature type="region of interest" description="Disordered" evidence="1">
    <location>
        <begin position="673"/>
        <end position="694"/>
    </location>
</feature>
<feature type="domain" description="J" evidence="2">
    <location>
        <begin position="1195"/>
        <end position="1280"/>
    </location>
</feature>
<organism evidence="4 6">
    <name type="scientific">Cucumis melo var. makuwa</name>
    <name type="common">Oriental melon</name>
    <dbReference type="NCBI Taxonomy" id="1194695"/>
    <lineage>
        <taxon>Eukaryota</taxon>
        <taxon>Viridiplantae</taxon>
        <taxon>Streptophyta</taxon>
        <taxon>Embryophyta</taxon>
        <taxon>Tracheophyta</taxon>
        <taxon>Spermatophyta</taxon>
        <taxon>Magnoliopsida</taxon>
        <taxon>eudicotyledons</taxon>
        <taxon>Gunneridae</taxon>
        <taxon>Pentapetalae</taxon>
        <taxon>rosids</taxon>
        <taxon>fabids</taxon>
        <taxon>Cucurbitales</taxon>
        <taxon>Cucurbitaceae</taxon>
        <taxon>Benincaseae</taxon>
        <taxon>Cucumis</taxon>
    </lineage>
</organism>
<protein>
    <submittedName>
        <fullName evidence="4">DnaJ-like protein subfamily C member 7</fullName>
    </submittedName>
</protein>
<feature type="region of interest" description="Disordered" evidence="1">
    <location>
        <begin position="715"/>
        <end position="736"/>
    </location>
</feature>
<dbReference type="EMBL" id="SSTE01004737">
    <property type="protein sequence ID" value="KAA0061784.1"/>
    <property type="molecule type" value="Genomic_DNA"/>
</dbReference>
<dbReference type="SUPFAM" id="SSF48452">
    <property type="entry name" value="TPR-like"/>
    <property type="match status" value="2"/>
</dbReference>
<dbReference type="EMBL" id="SSTD01019767">
    <property type="protein sequence ID" value="TYJ96125.1"/>
    <property type="molecule type" value="Genomic_DNA"/>
</dbReference>
<reference evidence="5 6" key="1">
    <citation type="submission" date="2019-08" db="EMBL/GenBank/DDBJ databases">
        <title>Draft genome sequences of two oriental melons (Cucumis melo L. var makuwa).</title>
        <authorList>
            <person name="Kwon S.-Y."/>
        </authorList>
    </citation>
    <scope>NUCLEOTIDE SEQUENCE [LARGE SCALE GENOMIC DNA]</scope>
    <source>
        <strain evidence="6">cv. Chang Bougi</strain>
        <strain evidence="5">cv. SW 3</strain>
        <tissue evidence="4">Leaf</tissue>
    </source>
</reference>
<evidence type="ECO:0000313" key="5">
    <source>
        <dbReference type="Proteomes" id="UP000321393"/>
    </source>
</evidence>
<gene>
    <name evidence="4" type="ORF">E5676_scaffold182G00910</name>
    <name evidence="3" type="ORF">E6C27_scaffold212G001660</name>
</gene>
<feature type="compositionally biased region" description="Polar residues" evidence="1">
    <location>
        <begin position="715"/>
        <end position="735"/>
    </location>
</feature>
<dbReference type="InterPro" id="IPR019734">
    <property type="entry name" value="TPR_rpt"/>
</dbReference>
<feature type="compositionally biased region" description="Polar residues" evidence="1">
    <location>
        <begin position="1"/>
        <end position="36"/>
    </location>
</feature>
<evidence type="ECO:0000259" key="2">
    <source>
        <dbReference type="PROSITE" id="PS50076"/>
    </source>
</evidence>
<dbReference type="Proteomes" id="UP000321947">
    <property type="component" value="Unassembled WGS sequence"/>
</dbReference>
<feature type="region of interest" description="Disordered" evidence="1">
    <location>
        <begin position="1"/>
        <end position="59"/>
    </location>
</feature>
<evidence type="ECO:0000256" key="1">
    <source>
        <dbReference type="SAM" id="MobiDB-lite"/>
    </source>
</evidence>
<sequence>MNSSSFHDNASGSSNSFDGYSKLNYVTPSGPRSKSGLTRPRMTKVRRQTSSQDLRSATVPETFRPFAGYSFAVPFGQDSVSGKSGGIGNQPFVFGENRSTTSSNLEMSEREVFDGMKKLNIESVDEVGIARDGKFVFKGGNSRTSKTDVFDKGGKEAIESKLPDDMRKLNIEEGQGNAVPVEKTRNESSRLRSNEQAKVGLWNSNIDNPMVSELPNKLEHLNIEDSGHRGIGSAAFKADGVDMFGLDKGKGVTNFAIGSSADSLPEKIKGLNIKDTSNSTNINTHKEKFVSERTQTSGNFVEQKDTFLSRKMEEMKLDKRTPSSGGITETTEMQNFSYLDRNPNQPLATDMKTQKLQECKNMGGNQFPTYAQKDGNDQNNVAMPSSIFHSDKQFNAVGSTFQATDTNRNKETYYFRSTTKQENPGSSFVECETSDVNPYIFSAGMTQKFEFNAQRDPTREFGPKSRSGRYNPTTVQLHIDQETRDFVSRDRDPLERDKASEPYSPMDASPYQETLASDPISPENSVTSNESLVLDHNSVEFDESVPEVLNDVIDEDLLNATESLNISEPGLSATEVEGDDGSLYHSNTNLGAEGPVDESVSGADTESYKSANEELDLSGDLAAISEETEASSSLKLERQDSDGRKQFSFASNSEDASRSNFIFAASSAAQGQSSASKRQFKKKSWGKVGQDSHMSPTIGIEVPLSSSSAQFVTFSGNSSPISSQKSQKGDSSMAQQKYGVGSWVNKGPEMKQEPVSTMAATVAAQEACEKWRLRGNQAYASGDLSKAEDHYTQGVNCISRDESSRSCLRALMLCYSNRAATRMSLGRLRDAISDCTMAAAIDPGFYKVYLRAANCYLGLGEVDNAIQYFKRCLQPGNDICVDRKIVVEASDGLQNAQKVSEFMKRLAELQLRSTSGDMQSALELISEALVISSCSEKLHEMKAEALFVLRRYEEVIQFCEQTLDSAEKNSPSEDIGSQTSNLDDSEISKKFYFRIWRCRLTLKSYFLLGKLEEGLASLEMQEARASAMIGTGRKFLESSIPLATTMKELLRHKAAGNEAFQQGRYAEAVEHYTAALSCNVESRPFTAVCFCNRAAAYKAQGQVIDAIADCSLAIALDEEYFKAISRRATLYEMIRDYGQAANDLQKLVSLFSKELEKTYQYATSDRSSTSTNDLRQTRLRLAEVEEESRKEIPLDMYLILGVDPSASSAEIKKAYRKAALRYHPDKAGQSLARADNGDNVLWKDIAGGVHKDADKLFKMIGEAYAVLSDPLKRSRYDAEEEMRTAQKKRNGSSTPRSHTDVHQSHQFERNSVRPQWRDLWRSYGARGSEFPRSTRAKSCKRGGGLILKLTNLNAIKGSKMNVFQFFISILVACSYD</sequence>
<evidence type="ECO:0000313" key="3">
    <source>
        <dbReference type="EMBL" id="KAA0061784.1"/>
    </source>
</evidence>
<feature type="region of interest" description="Disordered" evidence="1">
    <location>
        <begin position="568"/>
        <end position="612"/>
    </location>
</feature>
<dbReference type="STRING" id="1194695.A0A5D3BCD9"/>
<accession>A0A5D3BCD9</accession>
<dbReference type="InterPro" id="IPR001623">
    <property type="entry name" value="DnaJ_domain"/>
</dbReference>
<proteinExistence type="predicted"/>
<feature type="region of interest" description="Disordered" evidence="1">
    <location>
        <begin position="175"/>
        <end position="194"/>
    </location>
</feature>
<evidence type="ECO:0000313" key="4">
    <source>
        <dbReference type="EMBL" id="TYJ96125.1"/>
    </source>
</evidence>
<dbReference type="PANTHER" id="PTHR45181">
    <property type="entry name" value="HEAT SHOCK PROTEIN DNAJ WITH TETRATRICOPEPTIDE REPEAT-CONTAINING PROTEIN"/>
    <property type="match status" value="1"/>
</dbReference>
<dbReference type="InterPro" id="IPR036869">
    <property type="entry name" value="J_dom_sf"/>
</dbReference>
<dbReference type="CDD" id="cd06257">
    <property type="entry name" value="DnaJ"/>
    <property type="match status" value="1"/>
</dbReference>
<dbReference type="PRINTS" id="PR00625">
    <property type="entry name" value="JDOMAIN"/>
</dbReference>
<dbReference type="OrthoDB" id="10250354at2759"/>
<comment type="caution">
    <text evidence="4">The sequence shown here is derived from an EMBL/GenBank/DDBJ whole genome shotgun (WGS) entry which is preliminary data.</text>
</comment>
<dbReference type="PROSITE" id="PS00636">
    <property type="entry name" value="DNAJ_1"/>
    <property type="match status" value="1"/>
</dbReference>
<dbReference type="SMART" id="SM00271">
    <property type="entry name" value="DnaJ"/>
    <property type="match status" value="1"/>
</dbReference>
<dbReference type="PANTHER" id="PTHR45181:SF4">
    <property type="entry name" value="HEAT SHOCK PROTEIN DNAJ WITH TETRATRICOPEPTIDE REPEAT-CONTAINING PROTEIN"/>
    <property type="match status" value="1"/>
</dbReference>
<dbReference type="SUPFAM" id="SSF46565">
    <property type="entry name" value="Chaperone J-domain"/>
    <property type="match status" value="1"/>
</dbReference>